<keyword evidence="3 6" id="KW-0694">RNA-binding</keyword>
<evidence type="ECO:0000256" key="3">
    <source>
        <dbReference type="ARBA" id="ARBA00022884"/>
    </source>
</evidence>
<dbReference type="InterPro" id="IPR035926">
    <property type="entry name" value="NusB-like_sf"/>
</dbReference>
<dbReference type="NCBIfam" id="TIGR01951">
    <property type="entry name" value="nusB"/>
    <property type="match status" value="1"/>
</dbReference>
<evidence type="ECO:0000313" key="9">
    <source>
        <dbReference type="Proteomes" id="UP000184465"/>
    </source>
</evidence>
<comment type="similarity">
    <text evidence="1 6">Belongs to the NusB family.</text>
</comment>
<dbReference type="HAMAP" id="MF_00073">
    <property type="entry name" value="NusB"/>
    <property type="match status" value="1"/>
</dbReference>
<dbReference type="Gene3D" id="1.10.940.10">
    <property type="entry name" value="NusB-like"/>
    <property type="match status" value="1"/>
</dbReference>
<dbReference type="InterPro" id="IPR006027">
    <property type="entry name" value="NusB_RsmB_TIM44"/>
</dbReference>
<dbReference type="OrthoDB" id="9811381at2"/>
<evidence type="ECO:0000256" key="1">
    <source>
        <dbReference type="ARBA" id="ARBA00005952"/>
    </source>
</evidence>
<comment type="function">
    <text evidence="6">Involved in transcription antitermination. Required for transcription of ribosomal RNA (rRNA) genes. Binds specifically to the boxA antiterminator sequence of the ribosomal RNA (rrn) operons.</text>
</comment>
<keyword evidence="4 6" id="KW-0805">Transcription regulation</keyword>
<dbReference type="GO" id="GO:0005829">
    <property type="term" value="C:cytosol"/>
    <property type="evidence" value="ECO:0007669"/>
    <property type="project" value="TreeGrafter"/>
</dbReference>
<sequence>MSRRMARETVMQVYYQMEIHKEYTSDVARKYIEGVVDNKNDRKYIDNMIDIFIKNKDLIDKNINDNLKGWNMERISMIDLSILRIGLCEILFRHDIPMKVSINEAIELGKKYGTDDSAAFISGLLGEVVSKEEYHE</sequence>
<evidence type="ECO:0000259" key="7">
    <source>
        <dbReference type="Pfam" id="PF01029"/>
    </source>
</evidence>
<dbReference type="SUPFAM" id="SSF48013">
    <property type="entry name" value="NusB-like"/>
    <property type="match status" value="1"/>
</dbReference>
<name>A0A1M6JQR4_PARC5</name>
<evidence type="ECO:0000256" key="4">
    <source>
        <dbReference type="ARBA" id="ARBA00023015"/>
    </source>
</evidence>
<dbReference type="AlphaFoldDB" id="A0A1M6JQR4"/>
<evidence type="ECO:0000313" key="8">
    <source>
        <dbReference type="EMBL" id="SHJ49010.1"/>
    </source>
</evidence>
<organism evidence="8 9">
    <name type="scientific">Paramaledivibacter caminithermalis (strain DSM 15212 / CIP 107654 / DViRD3)</name>
    <name type="common">Clostridium caminithermale</name>
    <dbReference type="NCBI Taxonomy" id="1121301"/>
    <lineage>
        <taxon>Bacteria</taxon>
        <taxon>Bacillati</taxon>
        <taxon>Bacillota</taxon>
        <taxon>Clostridia</taxon>
        <taxon>Peptostreptococcales</taxon>
        <taxon>Caminicellaceae</taxon>
        <taxon>Paramaledivibacter</taxon>
    </lineage>
</organism>
<gene>
    <name evidence="6" type="primary">nusB</name>
    <name evidence="8" type="ORF">SAMN02745912_00101</name>
</gene>
<accession>A0A1M6JQR4</accession>
<dbReference type="GO" id="GO:0031564">
    <property type="term" value="P:transcription antitermination"/>
    <property type="evidence" value="ECO:0007669"/>
    <property type="project" value="UniProtKB-KW"/>
</dbReference>
<feature type="domain" description="NusB/RsmB/TIM44" evidence="7">
    <location>
        <begin position="6"/>
        <end position="128"/>
    </location>
</feature>
<proteinExistence type="inferred from homology"/>
<dbReference type="STRING" id="1121301.SAMN02745912_00101"/>
<dbReference type="RefSeq" id="WP_073146365.1">
    <property type="nucleotide sequence ID" value="NZ_FRAG01000001.1"/>
</dbReference>
<dbReference type="EMBL" id="FRAG01000001">
    <property type="protein sequence ID" value="SHJ49010.1"/>
    <property type="molecule type" value="Genomic_DNA"/>
</dbReference>
<dbReference type="InterPro" id="IPR011605">
    <property type="entry name" value="NusB_fam"/>
</dbReference>
<reference evidence="8 9" key="1">
    <citation type="submission" date="2016-11" db="EMBL/GenBank/DDBJ databases">
        <authorList>
            <person name="Jaros S."/>
            <person name="Januszkiewicz K."/>
            <person name="Wedrychowicz H."/>
        </authorList>
    </citation>
    <scope>NUCLEOTIDE SEQUENCE [LARGE SCALE GENOMIC DNA]</scope>
    <source>
        <strain evidence="8 9">DSM 15212</strain>
    </source>
</reference>
<keyword evidence="9" id="KW-1185">Reference proteome</keyword>
<dbReference type="PANTHER" id="PTHR11078">
    <property type="entry name" value="N UTILIZATION SUBSTANCE PROTEIN B-RELATED"/>
    <property type="match status" value="1"/>
</dbReference>
<dbReference type="GO" id="GO:0006353">
    <property type="term" value="P:DNA-templated transcription termination"/>
    <property type="evidence" value="ECO:0007669"/>
    <property type="project" value="UniProtKB-UniRule"/>
</dbReference>
<keyword evidence="2 6" id="KW-0889">Transcription antitermination</keyword>
<dbReference type="Proteomes" id="UP000184465">
    <property type="component" value="Unassembled WGS sequence"/>
</dbReference>
<dbReference type="GO" id="GO:0003723">
    <property type="term" value="F:RNA binding"/>
    <property type="evidence" value="ECO:0007669"/>
    <property type="project" value="UniProtKB-UniRule"/>
</dbReference>
<protein>
    <recommendedName>
        <fullName evidence="6">Transcription antitermination protein NusB</fullName>
    </recommendedName>
    <alternativeName>
        <fullName evidence="6">Antitermination factor NusB</fullName>
    </alternativeName>
</protein>
<keyword evidence="5 6" id="KW-0804">Transcription</keyword>
<dbReference type="PANTHER" id="PTHR11078:SF3">
    <property type="entry name" value="ANTITERMINATION NUSB DOMAIN-CONTAINING PROTEIN"/>
    <property type="match status" value="1"/>
</dbReference>
<evidence type="ECO:0000256" key="5">
    <source>
        <dbReference type="ARBA" id="ARBA00023163"/>
    </source>
</evidence>
<dbReference type="Pfam" id="PF01029">
    <property type="entry name" value="NusB"/>
    <property type="match status" value="1"/>
</dbReference>
<evidence type="ECO:0000256" key="2">
    <source>
        <dbReference type="ARBA" id="ARBA00022814"/>
    </source>
</evidence>
<evidence type="ECO:0000256" key="6">
    <source>
        <dbReference type="HAMAP-Rule" id="MF_00073"/>
    </source>
</evidence>